<keyword evidence="4" id="KW-0444">Lipid biosynthesis</keyword>
<dbReference type="PANTHER" id="PTHR34069:SF2">
    <property type="entry name" value="BETA-KETOACYL-[ACYL-CARRIER-PROTEIN] SYNTHASE III"/>
    <property type="match status" value="1"/>
</dbReference>
<dbReference type="Proteomes" id="UP000477722">
    <property type="component" value="Unassembled WGS sequence"/>
</dbReference>
<dbReference type="InterPro" id="IPR013751">
    <property type="entry name" value="ACP_syn_III_N"/>
</dbReference>
<dbReference type="GO" id="GO:0044550">
    <property type="term" value="P:secondary metabolite biosynthetic process"/>
    <property type="evidence" value="ECO:0007669"/>
    <property type="project" value="TreeGrafter"/>
</dbReference>
<feature type="domain" description="Beta-ketoacyl-[acyl-carrier-protein] synthase III C-terminal" evidence="10">
    <location>
        <begin position="242"/>
        <end position="331"/>
    </location>
</feature>
<dbReference type="NCBIfam" id="TIGR00747">
    <property type="entry name" value="fabH"/>
    <property type="match status" value="1"/>
</dbReference>
<dbReference type="AlphaFoldDB" id="A0A6G4WXR3"/>
<evidence type="ECO:0000256" key="6">
    <source>
        <dbReference type="ARBA" id="ARBA00022832"/>
    </source>
</evidence>
<dbReference type="GO" id="GO:0004315">
    <property type="term" value="F:3-oxoacyl-[acyl-carrier-protein] synthase activity"/>
    <property type="evidence" value="ECO:0007669"/>
    <property type="project" value="InterPro"/>
</dbReference>
<evidence type="ECO:0000259" key="10">
    <source>
        <dbReference type="Pfam" id="PF08541"/>
    </source>
</evidence>
<evidence type="ECO:0000259" key="11">
    <source>
        <dbReference type="Pfam" id="PF08545"/>
    </source>
</evidence>
<evidence type="ECO:0000313" key="13">
    <source>
        <dbReference type="Proteomes" id="UP000477722"/>
    </source>
</evidence>
<evidence type="ECO:0000256" key="8">
    <source>
        <dbReference type="ARBA" id="ARBA00023160"/>
    </source>
</evidence>
<organism evidence="12 13">
    <name type="scientific">Streptomyces boncukensis</name>
    <dbReference type="NCBI Taxonomy" id="2711219"/>
    <lineage>
        <taxon>Bacteria</taxon>
        <taxon>Bacillati</taxon>
        <taxon>Actinomycetota</taxon>
        <taxon>Actinomycetes</taxon>
        <taxon>Kitasatosporales</taxon>
        <taxon>Streptomycetaceae</taxon>
        <taxon>Streptomyces</taxon>
    </lineage>
</organism>
<reference evidence="12 13" key="1">
    <citation type="submission" date="2020-02" db="EMBL/GenBank/DDBJ databases">
        <title>Whole-genome analyses of novel actinobacteria.</title>
        <authorList>
            <person name="Sahin N."/>
            <person name="Tatar D."/>
        </authorList>
    </citation>
    <scope>NUCLEOTIDE SEQUENCE [LARGE SCALE GENOMIC DNA]</scope>
    <source>
        <strain evidence="12 13">SB3404</strain>
    </source>
</reference>
<keyword evidence="9 12" id="KW-0012">Acyltransferase</keyword>
<keyword evidence="13" id="KW-1185">Reference proteome</keyword>
<keyword evidence="6" id="KW-0276">Fatty acid metabolism</keyword>
<name>A0A6G4WXR3_9ACTN</name>
<keyword evidence="8" id="KW-0275">Fatty acid biosynthesis</keyword>
<dbReference type="RefSeq" id="WP_165299006.1">
    <property type="nucleotide sequence ID" value="NZ_JAAKZZ010000108.1"/>
</dbReference>
<dbReference type="EMBL" id="JAAKZZ010000108">
    <property type="protein sequence ID" value="NGO69314.1"/>
    <property type="molecule type" value="Genomic_DNA"/>
</dbReference>
<dbReference type="InterPro" id="IPR013747">
    <property type="entry name" value="ACP_syn_III_C"/>
</dbReference>
<evidence type="ECO:0000256" key="1">
    <source>
        <dbReference type="ARBA" id="ARBA00005189"/>
    </source>
</evidence>
<sequence>MKLSPADRPTRNARILGLGAYRPARVVDNRELAPACGVTESWFPPRTGIRSHRMADETETLSAMGISAAQAALEAAGTTAREIGCILVTTMGHTSQLPSLSPQIAHGLGADHAVAYDVSSACSGFCYCLATARDHIGSGNTDLALVIATERVSDFVDFSDRSIVAIFGDGAGAAVVGPSDSPGIGPVTWGSKGSGSDVIRMTRTWPEYAADRTLPAPAITMDGNKVWTWVRHDVTAAIGRALDSAGVGLADLAAFIPHQANGRIIDMLAEQLELPDHVVIARDVIETGNTSAASIPLAIERLLRDGSAKKGDLALLFGFGAGLTYAGQLIELP</sequence>
<evidence type="ECO:0000256" key="4">
    <source>
        <dbReference type="ARBA" id="ARBA00022516"/>
    </source>
</evidence>
<accession>A0A6G4WXR3</accession>
<keyword evidence="3" id="KW-0963">Cytoplasm</keyword>
<dbReference type="InterPro" id="IPR004655">
    <property type="entry name" value="FabH"/>
</dbReference>
<dbReference type="NCBIfam" id="NF006829">
    <property type="entry name" value="PRK09352.1"/>
    <property type="match status" value="1"/>
</dbReference>
<evidence type="ECO:0000256" key="2">
    <source>
        <dbReference type="ARBA" id="ARBA00008642"/>
    </source>
</evidence>
<keyword evidence="5 12" id="KW-0808">Transferase</keyword>
<evidence type="ECO:0000256" key="7">
    <source>
        <dbReference type="ARBA" id="ARBA00023098"/>
    </source>
</evidence>
<gene>
    <name evidence="12" type="primary">fabH</name>
    <name evidence="12" type="ORF">G5C65_13310</name>
</gene>
<dbReference type="GO" id="GO:0033818">
    <property type="term" value="F:beta-ketoacyl-acyl-carrier-protein synthase III activity"/>
    <property type="evidence" value="ECO:0007669"/>
    <property type="project" value="UniProtKB-EC"/>
</dbReference>
<evidence type="ECO:0000313" key="12">
    <source>
        <dbReference type="EMBL" id="NGO69314.1"/>
    </source>
</evidence>
<dbReference type="GO" id="GO:0006633">
    <property type="term" value="P:fatty acid biosynthetic process"/>
    <property type="evidence" value="ECO:0007669"/>
    <property type="project" value="UniProtKB-KW"/>
</dbReference>
<dbReference type="CDD" id="cd00830">
    <property type="entry name" value="KAS_III"/>
    <property type="match status" value="1"/>
</dbReference>
<comment type="pathway">
    <text evidence="1">Lipid metabolism.</text>
</comment>
<protein>
    <submittedName>
        <fullName evidence="12">Beta-ketoacyl-ACP synthase III</fullName>
        <ecNumber evidence="12">2.3.1.180</ecNumber>
    </submittedName>
</protein>
<dbReference type="Pfam" id="PF08541">
    <property type="entry name" value="ACP_syn_III_C"/>
    <property type="match status" value="1"/>
</dbReference>
<feature type="domain" description="Beta-ketoacyl-[acyl-carrier-protein] synthase III N-terminal" evidence="11">
    <location>
        <begin position="116"/>
        <end position="193"/>
    </location>
</feature>
<evidence type="ECO:0000256" key="3">
    <source>
        <dbReference type="ARBA" id="ARBA00022490"/>
    </source>
</evidence>
<dbReference type="EC" id="2.3.1.180" evidence="12"/>
<dbReference type="Gene3D" id="3.40.47.10">
    <property type="match status" value="2"/>
</dbReference>
<evidence type="ECO:0000256" key="5">
    <source>
        <dbReference type="ARBA" id="ARBA00022679"/>
    </source>
</evidence>
<dbReference type="PANTHER" id="PTHR34069">
    <property type="entry name" value="3-OXOACYL-[ACYL-CARRIER-PROTEIN] SYNTHASE 3"/>
    <property type="match status" value="1"/>
</dbReference>
<dbReference type="SUPFAM" id="SSF53901">
    <property type="entry name" value="Thiolase-like"/>
    <property type="match status" value="1"/>
</dbReference>
<comment type="similarity">
    <text evidence="2">Belongs to the thiolase-like superfamily. FabH family.</text>
</comment>
<comment type="caution">
    <text evidence="12">The sequence shown here is derived from an EMBL/GenBank/DDBJ whole genome shotgun (WGS) entry which is preliminary data.</text>
</comment>
<dbReference type="InterPro" id="IPR016039">
    <property type="entry name" value="Thiolase-like"/>
</dbReference>
<dbReference type="Pfam" id="PF08545">
    <property type="entry name" value="ACP_syn_III"/>
    <property type="match status" value="1"/>
</dbReference>
<evidence type="ECO:0000256" key="9">
    <source>
        <dbReference type="ARBA" id="ARBA00023315"/>
    </source>
</evidence>
<keyword evidence="7" id="KW-0443">Lipid metabolism</keyword>
<proteinExistence type="inferred from homology"/>